<dbReference type="EMBL" id="BARW01006754">
    <property type="protein sequence ID" value="GAI80296.1"/>
    <property type="molecule type" value="Genomic_DNA"/>
</dbReference>
<reference evidence="2" key="1">
    <citation type="journal article" date="2014" name="Front. Microbiol.">
        <title>High frequency of phylogenetically diverse reductive dehalogenase-homologous genes in deep subseafloor sedimentary metagenomes.</title>
        <authorList>
            <person name="Kawai M."/>
            <person name="Futagami T."/>
            <person name="Toyoda A."/>
            <person name="Takaki Y."/>
            <person name="Nishi S."/>
            <person name="Hori S."/>
            <person name="Arai W."/>
            <person name="Tsubouchi T."/>
            <person name="Morono Y."/>
            <person name="Uchiyama I."/>
            <person name="Ito T."/>
            <person name="Fujiyama A."/>
            <person name="Inagaki F."/>
            <person name="Takami H."/>
        </authorList>
    </citation>
    <scope>NUCLEOTIDE SEQUENCE</scope>
    <source>
        <strain evidence="2">Expedition CK06-06</strain>
    </source>
</reference>
<evidence type="ECO:0000313" key="2">
    <source>
        <dbReference type="EMBL" id="GAI80296.1"/>
    </source>
</evidence>
<dbReference type="InterPro" id="IPR049179">
    <property type="entry name" value="T2SSK_SAM-like_2nd"/>
</dbReference>
<gene>
    <name evidence="2" type="ORF">S12H4_14183</name>
</gene>
<dbReference type="AlphaFoldDB" id="X1SMB3"/>
<feature type="domain" description="T2SS protein K second SAM-like" evidence="1">
    <location>
        <begin position="33"/>
        <end position="77"/>
    </location>
</feature>
<protein>
    <recommendedName>
        <fullName evidence="1">T2SS protein K second SAM-like domain-containing protein</fullName>
    </recommendedName>
</protein>
<proteinExistence type="predicted"/>
<dbReference type="Pfam" id="PF03934">
    <property type="entry name" value="T2SSK"/>
    <property type="match status" value="1"/>
</dbReference>
<organism evidence="2">
    <name type="scientific">marine sediment metagenome</name>
    <dbReference type="NCBI Taxonomy" id="412755"/>
    <lineage>
        <taxon>unclassified sequences</taxon>
        <taxon>metagenomes</taxon>
        <taxon>ecological metagenomes</taxon>
    </lineage>
</organism>
<name>X1SMB3_9ZZZZ</name>
<comment type="caution">
    <text evidence="2">The sequence shown here is derived from an EMBL/GenBank/DDBJ whole genome shotgun (WGS) entry which is preliminary data.</text>
</comment>
<sequence length="134" mass="14913">MIDTEALARPTIVSRSRNESALKYMGMWGSMKVNINTAPRHVLEAAFIFGGDEVQIAEEIIQRRRIEPFADIQELKTDLFKYSDSIGKCEKYITTVSRFFTIKVTAVSGVAKASTVIAITKDGEKVKRIAVING</sequence>
<evidence type="ECO:0000259" key="1">
    <source>
        <dbReference type="Pfam" id="PF03934"/>
    </source>
</evidence>
<accession>X1SMB3</accession>